<proteinExistence type="predicted"/>
<dbReference type="InterPro" id="IPR019787">
    <property type="entry name" value="Znf_PHD-finger"/>
</dbReference>
<dbReference type="STRING" id="7574.A0A1S3J6J1"/>
<evidence type="ECO:0000256" key="7">
    <source>
        <dbReference type="ARBA" id="ARBA00037400"/>
    </source>
</evidence>
<evidence type="ECO:0000313" key="11">
    <source>
        <dbReference type="Proteomes" id="UP000085678"/>
    </source>
</evidence>
<feature type="compositionally biased region" description="Pro residues" evidence="9">
    <location>
        <begin position="59"/>
        <end position="73"/>
    </location>
</feature>
<gene>
    <name evidence="12" type="primary">LOC106170619</name>
</gene>
<evidence type="ECO:0000256" key="9">
    <source>
        <dbReference type="SAM" id="MobiDB-lite"/>
    </source>
</evidence>
<dbReference type="InterPro" id="IPR019786">
    <property type="entry name" value="Zinc_finger_PHD-type_CS"/>
</dbReference>
<dbReference type="Gene3D" id="3.30.40.10">
    <property type="entry name" value="Zinc/RING finger domain, C3HC4 (zinc finger)"/>
    <property type="match status" value="1"/>
</dbReference>
<organism evidence="11 12">
    <name type="scientific">Lingula anatina</name>
    <name type="common">Brachiopod</name>
    <name type="synonym">Lingula unguis</name>
    <dbReference type="NCBI Taxonomy" id="7574"/>
    <lineage>
        <taxon>Eukaryota</taxon>
        <taxon>Metazoa</taxon>
        <taxon>Spiralia</taxon>
        <taxon>Lophotrochozoa</taxon>
        <taxon>Brachiopoda</taxon>
        <taxon>Linguliformea</taxon>
        <taxon>Lingulata</taxon>
        <taxon>Lingulida</taxon>
        <taxon>Linguloidea</taxon>
        <taxon>Lingulidae</taxon>
        <taxon>Lingula</taxon>
    </lineage>
</organism>
<feature type="compositionally biased region" description="Acidic residues" evidence="9">
    <location>
        <begin position="1"/>
        <end position="11"/>
    </location>
</feature>
<evidence type="ECO:0000256" key="8">
    <source>
        <dbReference type="PROSITE-ProRule" id="PRU00146"/>
    </source>
</evidence>
<dbReference type="InParanoid" id="A0A1S3J6J1"/>
<feature type="compositionally biased region" description="Low complexity" evidence="9">
    <location>
        <begin position="38"/>
        <end position="58"/>
    </location>
</feature>
<keyword evidence="3" id="KW-0479">Metal-binding</keyword>
<keyword evidence="5" id="KW-0862">Zinc</keyword>
<accession>A0A1S3J6J1</accession>
<name>A0A1S3J6J1_LINAN</name>
<evidence type="ECO:0000256" key="1">
    <source>
        <dbReference type="ARBA" id="ARBA00004123"/>
    </source>
</evidence>
<keyword evidence="4 8" id="KW-0863">Zinc-finger</keyword>
<evidence type="ECO:0000256" key="2">
    <source>
        <dbReference type="ARBA" id="ARBA00022687"/>
    </source>
</evidence>
<dbReference type="KEGG" id="lak:106170619"/>
<dbReference type="InterPro" id="IPR001965">
    <property type="entry name" value="Znf_PHD"/>
</dbReference>
<evidence type="ECO:0000259" key="10">
    <source>
        <dbReference type="PROSITE" id="PS50016"/>
    </source>
</evidence>
<feature type="compositionally biased region" description="Pro residues" evidence="9">
    <location>
        <begin position="126"/>
        <end position="143"/>
    </location>
</feature>
<reference evidence="12" key="1">
    <citation type="submission" date="2025-08" db="UniProtKB">
        <authorList>
            <consortium name="RefSeq"/>
        </authorList>
    </citation>
    <scope>IDENTIFICATION</scope>
    <source>
        <tissue evidence="12">Gonads</tissue>
    </source>
</reference>
<dbReference type="PROSITE" id="PS01359">
    <property type="entry name" value="ZF_PHD_1"/>
    <property type="match status" value="1"/>
</dbReference>
<dbReference type="SUPFAM" id="SSF57903">
    <property type="entry name" value="FYVE/PHD zinc finger"/>
    <property type="match status" value="1"/>
</dbReference>
<keyword evidence="6" id="KW-0539">Nucleus</keyword>
<dbReference type="Proteomes" id="UP000085678">
    <property type="component" value="Unplaced"/>
</dbReference>
<evidence type="ECO:0000256" key="4">
    <source>
        <dbReference type="ARBA" id="ARBA00022771"/>
    </source>
</evidence>
<comment type="function">
    <text evidence="7">Involved in signal transduction through the Wnt pathway.</text>
</comment>
<dbReference type="GO" id="GO:0008270">
    <property type="term" value="F:zinc ion binding"/>
    <property type="evidence" value="ECO:0007669"/>
    <property type="project" value="UniProtKB-KW"/>
</dbReference>
<dbReference type="InterPro" id="IPR011011">
    <property type="entry name" value="Znf_FYVE_PHD"/>
</dbReference>
<evidence type="ECO:0000313" key="12">
    <source>
        <dbReference type="RefSeq" id="XP_013406032.1"/>
    </source>
</evidence>
<feature type="compositionally biased region" description="Low complexity" evidence="9">
    <location>
        <begin position="94"/>
        <end position="119"/>
    </location>
</feature>
<evidence type="ECO:0000256" key="3">
    <source>
        <dbReference type="ARBA" id="ARBA00022723"/>
    </source>
</evidence>
<keyword evidence="2" id="KW-0879">Wnt signaling pathway</keyword>
<dbReference type="PANTHER" id="PTHR23194">
    <property type="entry name" value="PYGOPUS"/>
    <property type="match status" value="1"/>
</dbReference>
<comment type="subcellular location">
    <subcellularLocation>
        <location evidence="1">Nucleus</location>
    </subcellularLocation>
</comment>
<dbReference type="FunFam" id="3.30.40.10:FF:000107">
    <property type="entry name" value="pygopus homolog 1"/>
    <property type="match status" value="1"/>
</dbReference>
<dbReference type="SMART" id="SM00249">
    <property type="entry name" value="PHD"/>
    <property type="match status" value="1"/>
</dbReference>
<dbReference type="RefSeq" id="XP_013406032.1">
    <property type="nucleotide sequence ID" value="XM_013550578.2"/>
</dbReference>
<dbReference type="InterPro" id="IPR013083">
    <property type="entry name" value="Znf_RING/FYVE/PHD"/>
</dbReference>
<dbReference type="AlphaFoldDB" id="A0A1S3J6J1"/>
<feature type="region of interest" description="Disordered" evidence="9">
    <location>
        <begin position="1"/>
        <end position="156"/>
    </location>
</feature>
<dbReference type="OrthoDB" id="270215at2759"/>
<feature type="domain" description="PHD-type" evidence="10">
    <location>
        <begin position="169"/>
        <end position="227"/>
    </location>
</feature>
<protein>
    <submittedName>
        <fullName evidence="12">Atrophin-1 isoform X1</fullName>
    </submittedName>
</protein>
<dbReference type="GO" id="GO:0005634">
    <property type="term" value="C:nucleus"/>
    <property type="evidence" value="ECO:0007669"/>
    <property type="project" value="UniProtKB-SubCell"/>
</dbReference>
<dbReference type="PROSITE" id="PS50016">
    <property type="entry name" value="ZF_PHD_2"/>
    <property type="match status" value="1"/>
</dbReference>
<dbReference type="GO" id="GO:0016055">
    <property type="term" value="P:Wnt signaling pathway"/>
    <property type="evidence" value="ECO:0007669"/>
    <property type="project" value="UniProtKB-KW"/>
</dbReference>
<evidence type="ECO:0000256" key="6">
    <source>
        <dbReference type="ARBA" id="ARBA00023242"/>
    </source>
</evidence>
<keyword evidence="11" id="KW-1185">Reference proteome</keyword>
<evidence type="ECO:0000256" key="5">
    <source>
        <dbReference type="ARBA" id="ARBA00022833"/>
    </source>
</evidence>
<dbReference type="PANTHER" id="PTHR23194:SF16">
    <property type="entry name" value="PROTEIN PYGOPUS"/>
    <property type="match status" value="1"/>
</dbReference>
<dbReference type="InterPro" id="IPR052475">
    <property type="entry name" value="Wnt_Signal_Transd_Protein"/>
</dbReference>
<dbReference type="CDD" id="cd15637">
    <property type="entry name" value="PHD_dPYGO"/>
    <property type="match status" value="1"/>
</dbReference>
<dbReference type="GeneID" id="106170619"/>
<dbReference type="Pfam" id="PF00628">
    <property type="entry name" value="PHD"/>
    <property type="match status" value="1"/>
</dbReference>
<sequence>MESVEESEDSLAQELETGEKSDSIDSDQESISSEKKTVSSSSRPSSPVTNRQGSNSNPQPSPNSLPDLVPPSILPGGETIVAGNPFDDPPPPQQQLNITSSQHQQQQQKQQQLQQQIQHRNMMNKMPPPHGPQGPHPGGPHPSGPNAQKVYPPNQPMVFNPSNPNAPPIYPCGICHKEVHDNDQAILCESGCNFWFHRICTGLTEAAYQMLTHEVYAEWVCDKCLTSKNIPLVKMKP</sequence>